<dbReference type="GO" id="GO:0035556">
    <property type="term" value="P:intracellular signal transduction"/>
    <property type="evidence" value="ECO:0007669"/>
    <property type="project" value="TreeGrafter"/>
</dbReference>
<dbReference type="GeneID" id="110215508"/>
<dbReference type="PANTHER" id="PTHR14098">
    <property type="entry name" value="SH2 DOMAIN CONTAINING PROTEIN"/>
    <property type="match status" value="1"/>
</dbReference>
<proteinExistence type="predicted"/>
<evidence type="ECO:0000256" key="1">
    <source>
        <dbReference type="ARBA" id="ARBA00022999"/>
    </source>
</evidence>
<feature type="compositionally biased region" description="Acidic residues" evidence="2">
    <location>
        <begin position="57"/>
        <end position="80"/>
    </location>
</feature>
<keyword evidence="1" id="KW-0727">SH2 domain</keyword>
<dbReference type="GO" id="GO:0007169">
    <property type="term" value="P:cell surface receptor protein tyrosine kinase signaling pathway"/>
    <property type="evidence" value="ECO:0007669"/>
    <property type="project" value="TreeGrafter"/>
</dbReference>
<feature type="compositionally biased region" description="Low complexity" evidence="2">
    <location>
        <begin position="223"/>
        <end position="239"/>
    </location>
</feature>
<dbReference type="CTD" id="29760"/>
<dbReference type="GO" id="GO:0005737">
    <property type="term" value="C:cytoplasm"/>
    <property type="evidence" value="ECO:0007669"/>
    <property type="project" value="UniProtKB-ARBA"/>
</dbReference>
<sequence>MERFNRIAVPAGQKLRQLQKVFHGITNNEGGIMNKFKKLKNKAPPSVPQRDYVSESPVDEEEQWSDDFDSDYENPDEPSDSETYVVPGEETTDDSYEPPPTEKEKRKLPPVLPFSKGEYADNRSNQRHSPPFSKTLPNKASWPSQKTKHSSLQVPLRQKPQLSSKPKNCSEDETDYVVPVEDEDENYIHPTESSSLPSEQAPKVNRSIKPSSSAPPASPPSVPALAPGEEYEVPVTETPPFSPYQKPSIKTCDSNSAATWESKSPSSIQAPSPLPRAIKKTATQLKTAPGLPPPNTLSGHEEKPVPAERHRGRTLSPRLDLPHPSAFPTVNKPIQQKPVPPPKPPEVLSPSMDIPLPNFPANSCLSDQEAEVHCRPWYAGSCDRKSAEAALYKSNKHFNSVADIIKNHQHTPLVLIDSQNNTKDSTRLKYAVKVS</sequence>
<dbReference type="RefSeq" id="XP_020852737.1">
    <property type="nucleotide sequence ID" value="XM_020997078.1"/>
</dbReference>
<evidence type="ECO:0000313" key="4">
    <source>
        <dbReference type="RefSeq" id="XP_020852737.1"/>
    </source>
</evidence>
<feature type="compositionally biased region" description="Acidic residues" evidence="2">
    <location>
        <begin position="171"/>
        <end position="185"/>
    </location>
</feature>
<organism evidence="3 4">
    <name type="scientific">Phascolarctos cinereus</name>
    <name type="common">Koala</name>
    <dbReference type="NCBI Taxonomy" id="38626"/>
    <lineage>
        <taxon>Eukaryota</taxon>
        <taxon>Metazoa</taxon>
        <taxon>Chordata</taxon>
        <taxon>Craniata</taxon>
        <taxon>Vertebrata</taxon>
        <taxon>Euteleostomi</taxon>
        <taxon>Mammalia</taxon>
        <taxon>Metatheria</taxon>
        <taxon>Diprotodontia</taxon>
        <taxon>Phascolarctidae</taxon>
        <taxon>Phascolarctos</taxon>
    </lineage>
</organism>
<feature type="region of interest" description="Disordered" evidence="2">
    <location>
        <begin position="39"/>
        <end position="352"/>
    </location>
</feature>
<dbReference type="PANTHER" id="PTHR14098:SF3">
    <property type="entry name" value="B-CELL LINKER PROTEIN"/>
    <property type="match status" value="1"/>
</dbReference>
<dbReference type="Proteomes" id="UP000515140">
    <property type="component" value="Unplaced"/>
</dbReference>
<feature type="compositionally biased region" description="Basic and acidic residues" evidence="2">
    <location>
        <begin position="299"/>
        <end position="309"/>
    </location>
</feature>
<evidence type="ECO:0000313" key="3">
    <source>
        <dbReference type="Proteomes" id="UP000515140"/>
    </source>
</evidence>
<reference evidence="4" key="1">
    <citation type="submission" date="2025-08" db="UniProtKB">
        <authorList>
            <consortium name="RefSeq"/>
        </authorList>
    </citation>
    <scope>IDENTIFICATION</scope>
    <source>
        <tissue evidence="4">Spleen</tissue>
    </source>
</reference>
<accession>A0A6P5L4P0</accession>
<name>A0A6P5L4P0_PHACI</name>
<feature type="compositionally biased region" description="Pro residues" evidence="2">
    <location>
        <begin position="338"/>
        <end position="347"/>
    </location>
</feature>
<gene>
    <name evidence="4" type="primary">BLNK</name>
</gene>
<protein>
    <submittedName>
        <fullName evidence="4">B-cell linker protein isoform X3</fullName>
    </submittedName>
</protein>
<evidence type="ECO:0000256" key="2">
    <source>
        <dbReference type="SAM" id="MobiDB-lite"/>
    </source>
</evidence>
<feature type="compositionally biased region" description="Polar residues" evidence="2">
    <location>
        <begin position="251"/>
        <end position="270"/>
    </location>
</feature>
<keyword evidence="3" id="KW-1185">Reference proteome</keyword>
<dbReference type="InterPro" id="IPR051751">
    <property type="entry name" value="Immunoreceptor_sig_adapters"/>
</dbReference>
<dbReference type="AlphaFoldDB" id="A0A6P5L4P0"/>
<feature type="compositionally biased region" description="Polar residues" evidence="2">
    <location>
        <begin position="135"/>
        <end position="153"/>
    </location>
</feature>